<organism evidence="5 6">
    <name type="scientific">Caldinitratiruptor microaerophilus</name>
    <dbReference type="NCBI Taxonomy" id="671077"/>
    <lineage>
        <taxon>Bacteria</taxon>
        <taxon>Bacillati</taxon>
        <taxon>Bacillota</taxon>
        <taxon>Clostridia</taxon>
        <taxon>Eubacteriales</taxon>
        <taxon>Symbiobacteriaceae</taxon>
        <taxon>Caldinitratiruptor</taxon>
    </lineage>
</organism>
<dbReference type="Proteomes" id="UP001163687">
    <property type="component" value="Chromosome"/>
</dbReference>
<evidence type="ECO:0000259" key="4">
    <source>
        <dbReference type="SMART" id="SM00228"/>
    </source>
</evidence>
<dbReference type="InterPro" id="IPR001940">
    <property type="entry name" value="Peptidase_S1C"/>
</dbReference>
<dbReference type="InterPro" id="IPR036034">
    <property type="entry name" value="PDZ_sf"/>
</dbReference>
<dbReference type="GO" id="GO:0004252">
    <property type="term" value="F:serine-type endopeptidase activity"/>
    <property type="evidence" value="ECO:0007669"/>
    <property type="project" value="InterPro"/>
</dbReference>
<dbReference type="SMART" id="SM00228">
    <property type="entry name" value="PDZ"/>
    <property type="match status" value="1"/>
</dbReference>
<dbReference type="Pfam" id="PF13365">
    <property type="entry name" value="Trypsin_2"/>
    <property type="match status" value="1"/>
</dbReference>
<protein>
    <recommendedName>
        <fullName evidence="4">PDZ domain-containing protein</fullName>
    </recommendedName>
</protein>
<proteinExistence type="inferred from homology"/>
<evidence type="ECO:0000313" key="6">
    <source>
        <dbReference type="Proteomes" id="UP001163687"/>
    </source>
</evidence>
<dbReference type="AlphaFoldDB" id="A0AA35GA20"/>
<dbReference type="PANTHER" id="PTHR22939:SF129">
    <property type="entry name" value="SERINE PROTEASE HTRA2, MITOCHONDRIAL"/>
    <property type="match status" value="1"/>
</dbReference>
<dbReference type="PANTHER" id="PTHR22939">
    <property type="entry name" value="SERINE PROTEASE FAMILY S1C HTRA-RELATED"/>
    <property type="match status" value="1"/>
</dbReference>
<dbReference type="Gene3D" id="2.40.10.120">
    <property type="match status" value="1"/>
</dbReference>
<dbReference type="RefSeq" id="WP_264841551.1">
    <property type="nucleotide sequence ID" value="NZ_AP025628.1"/>
</dbReference>
<dbReference type="KEGG" id="cmic:caldi_19490"/>
<evidence type="ECO:0000256" key="1">
    <source>
        <dbReference type="ARBA" id="ARBA00010541"/>
    </source>
</evidence>
<evidence type="ECO:0000256" key="2">
    <source>
        <dbReference type="ARBA" id="ARBA00022670"/>
    </source>
</evidence>
<accession>A0AA35GA20</accession>
<keyword evidence="2" id="KW-0645">Protease</keyword>
<dbReference type="InterPro" id="IPR009003">
    <property type="entry name" value="Peptidase_S1_PA"/>
</dbReference>
<dbReference type="InterPro" id="IPR001478">
    <property type="entry name" value="PDZ"/>
</dbReference>
<keyword evidence="6" id="KW-1185">Reference proteome</keyword>
<keyword evidence="3" id="KW-0378">Hydrolase</keyword>
<dbReference type="Gene3D" id="2.30.42.10">
    <property type="match status" value="1"/>
</dbReference>
<dbReference type="Pfam" id="PF13180">
    <property type="entry name" value="PDZ_2"/>
    <property type="match status" value="1"/>
</dbReference>
<gene>
    <name evidence="5" type="ORF">caldi_19490</name>
</gene>
<evidence type="ECO:0000256" key="3">
    <source>
        <dbReference type="ARBA" id="ARBA00022801"/>
    </source>
</evidence>
<sequence length="307" mass="32110">MMERDGRRLSETIAAVAERVGRNVVQVRAETAQGSGLGSGILLGPAGEILTNAHVVAGRGDIRITFHDGVTRPGEVEALDRLYDLALVRTRPYIDSEVTLGGDDDLRPGHLVVAVGNPFGFGWTVTLGVVSATERMLGPLDGLIQTDAAINPGNSGGALVDLEGRVVGIPTAVLAAGQNLGFAIPAWQAALALEQFRRHGRAFHPYIGISGQTEVIDPALVRALDLPAGRGVAVLEVDPYGPAAGSGLEPLDLITAAGDQPTPTIAALRRVIRRTPVGTPLVLEVLRGSGLVRLSVVVGELPQRARR</sequence>
<dbReference type="SUPFAM" id="SSF50494">
    <property type="entry name" value="Trypsin-like serine proteases"/>
    <property type="match status" value="1"/>
</dbReference>
<evidence type="ECO:0000313" key="5">
    <source>
        <dbReference type="EMBL" id="BDG60859.1"/>
    </source>
</evidence>
<feature type="domain" description="PDZ" evidence="4">
    <location>
        <begin position="205"/>
        <end position="289"/>
    </location>
</feature>
<dbReference type="GO" id="GO:0006508">
    <property type="term" value="P:proteolysis"/>
    <property type="evidence" value="ECO:0007669"/>
    <property type="project" value="UniProtKB-KW"/>
</dbReference>
<dbReference type="SUPFAM" id="SSF50156">
    <property type="entry name" value="PDZ domain-like"/>
    <property type="match status" value="1"/>
</dbReference>
<dbReference type="EMBL" id="AP025628">
    <property type="protein sequence ID" value="BDG60859.1"/>
    <property type="molecule type" value="Genomic_DNA"/>
</dbReference>
<reference evidence="5" key="1">
    <citation type="submission" date="2022-03" db="EMBL/GenBank/DDBJ databases">
        <title>Complete genome sequence of Caldinitratiruptor microaerophilus.</title>
        <authorList>
            <person name="Mukaiyama R."/>
            <person name="Nishiyama T."/>
            <person name="Ueda K."/>
        </authorList>
    </citation>
    <scope>NUCLEOTIDE SEQUENCE</scope>
    <source>
        <strain evidence="5">JCM 16183</strain>
    </source>
</reference>
<name>A0AA35GA20_9FIRM</name>
<dbReference type="PRINTS" id="PR00834">
    <property type="entry name" value="PROTEASES2C"/>
</dbReference>
<comment type="similarity">
    <text evidence="1">Belongs to the peptidase S1C family.</text>
</comment>
<dbReference type="CDD" id="cd06779">
    <property type="entry name" value="cpPDZ_Deg_HtrA-like"/>
    <property type="match status" value="1"/>
</dbReference>